<accession>A0ABP6SPY8</accession>
<dbReference type="InterPro" id="IPR008928">
    <property type="entry name" value="6-hairpin_glycosidase_sf"/>
</dbReference>
<sequence>MTGGTGTGGRGTGGRASAGIPALDGVLSEADCLQTATAIARTQQPSGAIPWFPGGHTDPWDHIQSAMALSAAGFTTQAENAYEWCRRAQRPDGSWAAKYVGDDVDDASTDANFCAYVATGVWHHWCVTGDRDFVDRMWPVVRRAIGVVLSLQAPGGEINWKRDAAGELRTEVLLTGNASMHLSLRCAVALAELVGELVPEWELAAARLRHALDEHPERFADKSRYSMDWYYPLLGGALSAEAAEARLVARWEDFVVPGLGIRCVADQPWVTGAETCELVLALDAVGRRDDALEQLAAMQHLRDPDGSYWTGYVYPDAERWPVEQTAWTAATVILATDALSRTTPGSGLFRGEGLAPGALAGALEGTCSCPATR</sequence>
<evidence type="ECO:0000313" key="1">
    <source>
        <dbReference type="EMBL" id="GAA3382569.1"/>
    </source>
</evidence>
<organism evidence="1 2">
    <name type="scientific">Cryptosporangium minutisporangium</name>
    <dbReference type="NCBI Taxonomy" id="113569"/>
    <lineage>
        <taxon>Bacteria</taxon>
        <taxon>Bacillati</taxon>
        <taxon>Actinomycetota</taxon>
        <taxon>Actinomycetes</taxon>
        <taxon>Cryptosporangiales</taxon>
        <taxon>Cryptosporangiaceae</taxon>
        <taxon>Cryptosporangium</taxon>
    </lineage>
</organism>
<comment type="caution">
    <text evidence="1">The sequence shown here is derived from an EMBL/GenBank/DDBJ whole genome shotgun (WGS) entry which is preliminary data.</text>
</comment>
<protein>
    <submittedName>
        <fullName evidence="1">Prenyltransferase</fullName>
    </submittedName>
</protein>
<dbReference type="Gene3D" id="1.50.10.10">
    <property type="match status" value="1"/>
</dbReference>
<reference evidence="2" key="1">
    <citation type="journal article" date="2019" name="Int. J. Syst. Evol. Microbiol.">
        <title>The Global Catalogue of Microorganisms (GCM) 10K type strain sequencing project: providing services to taxonomists for standard genome sequencing and annotation.</title>
        <authorList>
            <consortium name="The Broad Institute Genomics Platform"/>
            <consortium name="The Broad Institute Genome Sequencing Center for Infectious Disease"/>
            <person name="Wu L."/>
            <person name="Ma J."/>
        </authorList>
    </citation>
    <scope>NUCLEOTIDE SEQUENCE [LARGE SCALE GENOMIC DNA]</scope>
    <source>
        <strain evidence="2">JCM 9458</strain>
    </source>
</reference>
<dbReference type="EMBL" id="BAAAYN010000003">
    <property type="protein sequence ID" value="GAA3382569.1"/>
    <property type="molecule type" value="Genomic_DNA"/>
</dbReference>
<name>A0ABP6SPY8_9ACTN</name>
<dbReference type="SUPFAM" id="SSF48208">
    <property type="entry name" value="Six-hairpin glycosidases"/>
    <property type="match status" value="1"/>
</dbReference>
<proteinExistence type="predicted"/>
<evidence type="ECO:0000313" key="2">
    <source>
        <dbReference type="Proteomes" id="UP001501676"/>
    </source>
</evidence>
<gene>
    <name evidence="1" type="ORF">GCM10020369_04950</name>
</gene>
<dbReference type="RefSeq" id="WP_345726284.1">
    <property type="nucleotide sequence ID" value="NZ_BAAAYN010000003.1"/>
</dbReference>
<keyword evidence="2" id="KW-1185">Reference proteome</keyword>
<dbReference type="Proteomes" id="UP001501676">
    <property type="component" value="Unassembled WGS sequence"/>
</dbReference>
<dbReference type="InterPro" id="IPR012341">
    <property type="entry name" value="6hp_glycosidase-like_sf"/>
</dbReference>